<dbReference type="InterPro" id="IPR029045">
    <property type="entry name" value="ClpP/crotonase-like_dom_sf"/>
</dbReference>
<dbReference type="FunFam" id="3.90.226.10:FF:000020">
    <property type="entry name" value="ATP-dependent Clp protease proteolytic subunit"/>
    <property type="match status" value="1"/>
</dbReference>
<dbReference type="EMBL" id="HBIS01005159">
    <property type="protein sequence ID" value="CAE0610819.1"/>
    <property type="molecule type" value="Transcribed_RNA"/>
</dbReference>
<name>A0A7S3UEZ8_9CHLO</name>
<accession>A0A7S3UEZ8</accession>
<dbReference type="SUPFAM" id="SSF52096">
    <property type="entry name" value="ClpP/crotonase"/>
    <property type="match status" value="1"/>
</dbReference>
<reference evidence="5" key="1">
    <citation type="submission" date="2021-01" db="EMBL/GenBank/DDBJ databases">
        <authorList>
            <person name="Corre E."/>
            <person name="Pelletier E."/>
            <person name="Niang G."/>
            <person name="Scheremetjew M."/>
            <person name="Finn R."/>
            <person name="Kale V."/>
            <person name="Holt S."/>
            <person name="Cochrane G."/>
            <person name="Meng A."/>
            <person name="Brown T."/>
            <person name="Cohen L."/>
        </authorList>
    </citation>
    <scope>NUCLEOTIDE SEQUENCE</scope>
    <source>
        <strain evidence="5">CCMP1897</strain>
    </source>
</reference>
<comment type="similarity">
    <text evidence="1 3">Belongs to the peptidase S14 family.</text>
</comment>
<dbReference type="PRINTS" id="PR00127">
    <property type="entry name" value="CLPPROTEASEP"/>
</dbReference>
<dbReference type="InterPro" id="IPR023562">
    <property type="entry name" value="ClpP/TepA"/>
</dbReference>
<dbReference type="GO" id="GO:0004176">
    <property type="term" value="F:ATP-dependent peptidase activity"/>
    <property type="evidence" value="ECO:0007669"/>
    <property type="project" value="InterPro"/>
</dbReference>
<evidence type="ECO:0000256" key="1">
    <source>
        <dbReference type="ARBA" id="ARBA00007039"/>
    </source>
</evidence>
<gene>
    <name evidence="5" type="ORF">PSAL00342_LOCUS4654</name>
</gene>
<evidence type="ECO:0000256" key="4">
    <source>
        <dbReference type="SAM" id="MobiDB-lite"/>
    </source>
</evidence>
<dbReference type="AlphaFoldDB" id="A0A7S3UEZ8"/>
<dbReference type="GO" id="GO:0051117">
    <property type="term" value="F:ATPase binding"/>
    <property type="evidence" value="ECO:0007669"/>
    <property type="project" value="TreeGrafter"/>
</dbReference>
<comment type="subunit">
    <text evidence="2">Component of the chloroplastic Clp protease core complex which consist of at least 16 proteins: CLPP4 (3 copies), CLPP5 (3 copies), CLPR4 (2 copies), ClpP1 (1 copy), CLPP6 (1 copy), CLPR2 (1 copy), CLPT1 (1 copy), CLPT2 (1 copy) and 3 copies of CLPP3 and/or CLPR1 and/or CLPR3. The core complex is organized in two heptameric rings, one containing CLPP3,4,5,6 in a 1:2:3:1 ratio and the other CLPP1 and CLPR1,2,3,4 in a 3:1:1:1:1 ratio.</text>
</comment>
<feature type="region of interest" description="Disordered" evidence="4">
    <location>
        <begin position="69"/>
        <end position="88"/>
    </location>
</feature>
<evidence type="ECO:0000256" key="3">
    <source>
        <dbReference type="RuleBase" id="RU003567"/>
    </source>
</evidence>
<dbReference type="PANTHER" id="PTHR10381:SF6">
    <property type="entry name" value="ATP-DEPENDENT CLP PROTEASE PROTEOLYTIC SUBUNIT-RELATED PROTEIN 3, CHLOROPLASTIC"/>
    <property type="match status" value="1"/>
</dbReference>
<proteinExistence type="inferred from homology"/>
<organism evidence="5">
    <name type="scientific">Picocystis salinarum</name>
    <dbReference type="NCBI Taxonomy" id="88271"/>
    <lineage>
        <taxon>Eukaryota</taxon>
        <taxon>Viridiplantae</taxon>
        <taxon>Chlorophyta</taxon>
        <taxon>Picocystophyceae</taxon>
        <taxon>Picocystales</taxon>
        <taxon>Picocystaceae</taxon>
        <taxon>Picocystis</taxon>
    </lineage>
</organism>
<evidence type="ECO:0000313" key="5">
    <source>
        <dbReference type="EMBL" id="CAE0610819.1"/>
    </source>
</evidence>
<dbReference type="GO" id="GO:0009368">
    <property type="term" value="C:endopeptidase Clp complex"/>
    <property type="evidence" value="ECO:0007669"/>
    <property type="project" value="TreeGrafter"/>
</dbReference>
<sequence length="297" mass="33102">MAQAWEKKHVAWKRRGRTCEKNKTWKGRARTNDHAGRRSDVGWFHVEGKHDDGELWIPNQQPVVAGAAPAQVSTGGGDEHRARTPPPDLPSLLLDSRIVYIGMPLVPAVTELVVAELLYLQSKDANKPVYLYINSSGCSRQDGETVGFETEATAIYDTMKYIKNPVHTVGVGIAIGQACMLLAAGSKGNRYMLPHATAMLHQPRVPPSGQRQAVEIEIKWKEVLAQKQVYLDILSEHTGQTVQKLERDMSRPFYMQPKDAVAYGVVDHVLTEGKRAIDTVKKADEWDKEAGLRPVYQ</sequence>
<dbReference type="InterPro" id="IPR001907">
    <property type="entry name" value="ClpP"/>
</dbReference>
<dbReference type="PANTHER" id="PTHR10381">
    <property type="entry name" value="ATP-DEPENDENT CLP PROTEASE PROTEOLYTIC SUBUNIT"/>
    <property type="match status" value="1"/>
</dbReference>
<protein>
    <recommendedName>
        <fullName evidence="3">ATP-dependent Clp protease proteolytic subunit</fullName>
    </recommendedName>
</protein>
<dbReference type="GO" id="GO:0009536">
    <property type="term" value="C:plastid"/>
    <property type="evidence" value="ECO:0007669"/>
    <property type="project" value="UniProtKB-ARBA"/>
</dbReference>
<evidence type="ECO:0000256" key="2">
    <source>
        <dbReference type="ARBA" id="ARBA00062827"/>
    </source>
</evidence>
<dbReference type="CDD" id="cd07017">
    <property type="entry name" value="S14_ClpP_2"/>
    <property type="match status" value="1"/>
</dbReference>
<dbReference type="Gene3D" id="3.90.226.10">
    <property type="entry name" value="2-enoyl-CoA Hydratase, Chain A, domain 1"/>
    <property type="match status" value="1"/>
</dbReference>
<dbReference type="GO" id="GO:0006515">
    <property type="term" value="P:protein quality control for misfolded or incompletely synthesized proteins"/>
    <property type="evidence" value="ECO:0007669"/>
    <property type="project" value="TreeGrafter"/>
</dbReference>
<dbReference type="GO" id="GO:0004252">
    <property type="term" value="F:serine-type endopeptidase activity"/>
    <property type="evidence" value="ECO:0007669"/>
    <property type="project" value="InterPro"/>
</dbReference>
<dbReference type="Pfam" id="PF00574">
    <property type="entry name" value="CLP_protease"/>
    <property type="match status" value="1"/>
</dbReference>